<sequence>MLCDSPCAQQLGKKCAQDDTGGVRSGFLPPDFKLPTLFSDLAQGFSGRFCADLPACERLRKVRAEVELQGADVQNPVQPPTSRIALGLRRDLDHAEAQELAQLRRSWSDEQPQRAGGPGRFARSRGLGALGPGEGLLRETGDLERSLARRPSRSRGCRCAFQAQRERSLGERLSHCEKRGEDLRAFQAPLEALSQGSFPAASMRKQLRSALSRETNVLEVLRETKAKLTLRNYNDALLECAKASVWQTTCEILWSMPELAVRPDISSFNSSIRSCKQGQQWQSALLLFECMPHHSISPDIISFNTTISSLEKGGQHKRAQSFFGNMMQEAVTPDVISFNSTISTCKHRRQWQLALQLFESMPKHEVLPDLISFNTTIDCCGQWQTAQRLLGTMASSKVSPSDSTWAAAISCCERQAQWQLALRWLPFADRPDAAAEGGRSAANGALASAMRGCAKARQWQALTKLLEGLKALKAPEASKLSELFNAGIGHCEKGSQWQLALDLLEAMPAARAVPDVLSFLGTIRACEKRGVWRTALGLLKAMDTAEVSPDARTFNAAIACCEPRGHWQLASHLLEAMTESQLQPNATTRTLMRGFGSVEFCF</sequence>
<feature type="compositionally biased region" description="Basic and acidic residues" evidence="3">
    <location>
        <begin position="136"/>
        <end position="147"/>
    </location>
</feature>
<feature type="repeat" description="PPR" evidence="2">
    <location>
        <begin position="334"/>
        <end position="368"/>
    </location>
</feature>
<evidence type="ECO:0008006" key="6">
    <source>
        <dbReference type="Google" id="ProtNLM"/>
    </source>
</evidence>
<dbReference type="PANTHER" id="PTHR47447">
    <property type="entry name" value="OS03G0856100 PROTEIN"/>
    <property type="match status" value="1"/>
</dbReference>
<proteinExistence type="predicted"/>
<keyword evidence="5" id="KW-1185">Reference proteome</keyword>
<dbReference type="PROSITE" id="PS51375">
    <property type="entry name" value="PPR"/>
    <property type="match status" value="4"/>
</dbReference>
<name>A0AA36IZK4_9DINO</name>
<evidence type="ECO:0000256" key="1">
    <source>
        <dbReference type="ARBA" id="ARBA00022737"/>
    </source>
</evidence>
<protein>
    <recommendedName>
        <fullName evidence="6">Pentatricopeptide repeat-containing protein</fullName>
    </recommendedName>
</protein>
<feature type="repeat" description="PPR" evidence="2">
    <location>
        <begin position="550"/>
        <end position="584"/>
    </location>
</feature>
<reference evidence="4" key="1">
    <citation type="submission" date="2023-08" db="EMBL/GenBank/DDBJ databases">
        <authorList>
            <person name="Chen Y."/>
            <person name="Shah S."/>
            <person name="Dougan E. K."/>
            <person name="Thang M."/>
            <person name="Chan C."/>
        </authorList>
    </citation>
    <scope>NUCLEOTIDE SEQUENCE</scope>
</reference>
<feature type="repeat" description="PPR" evidence="2">
    <location>
        <begin position="299"/>
        <end position="333"/>
    </location>
</feature>
<dbReference type="InterPro" id="IPR011990">
    <property type="entry name" value="TPR-like_helical_dom_sf"/>
</dbReference>
<organism evidence="4 5">
    <name type="scientific">Effrenium voratum</name>
    <dbReference type="NCBI Taxonomy" id="2562239"/>
    <lineage>
        <taxon>Eukaryota</taxon>
        <taxon>Sar</taxon>
        <taxon>Alveolata</taxon>
        <taxon>Dinophyceae</taxon>
        <taxon>Suessiales</taxon>
        <taxon>Symbiodiniaceae</taxon>
        <taxon>Effrenium</taxon>
    </lineage>
</organism>
<comment type="caution">
    <text evidence="4">The sequence shown here is derived from an EMBL/GenBank/DDBJ whole genome shotgun (WGS) entry which is preliminary data.</text>
</comment>
<dbReference type="Pfam" id="PF13812">
    <property type="entry name" value="PPR_3"/>
    <property type="match status" value="1"/>
</dbReference>
<dbReference type="Gene3D" id="1.25.40.10">
    <property type="entry name" value="Tetratricopeptide repeat domain"/>
    <property type="match status" value="3"/>
</dbReference>
<dbReference type="InterPro" id="IPR002885">
    <property type="entry name" value="PPR_rpt"/>
</dbReference>
<gene>
    <name evidence="4" type="ORF">EVOR1521_LOCUS21016</name>
</gene>
<dbReference type="Pfam" id="PF13041">
    <property type="entry name" value="PPR_2"/>
    <property type="match status" value="1"/>
</dbReference>
<keyword evidence="1" id="KW-0677">Repeat</keyword>
<feature type="region of interest" description="Disordered" evidence="3">
    <location>
        <begin position="103"/>
        <end position="149"/>
    </location>
</feature>
<accession>A0AA36IZK4</accession>
<feature type="repeat" description="PPR" evidence="2">
    <location>
        <begin position="264"/>
        <end position="298"/>
    </location>
</feature>
<evidence type="ECO:0000313" key="5">
    <source>
        <dbReference type="Proteomes" id="UP001178507"/>
    </source>
</evidence>
<dbReference type="Proteomes" id="UP001178507">
    <property type="component" value="Unassembled WGS sequence"/>
</dbReference>
<dbReference type="EMBL" id="CAUJNA010003246">
    <property type="protein sequence ID" value="CAJ1396888.1"/>
    <property type="molecule type" value="Genomic_DNA"/>
</dbReference>
<dbReference type="AlphaFoldDB" id="A0AA36IZK4"/>
<evidence type="ECO:0000256" key="3">
    <source>
        <dbReference type="SAM" id="MobiDB-lite"/>
    </source>
</evidence>
<evidence type="ECO:0000256" key="2">
    <source>
        <dbReference type="PROSITE-ProRule" id="PRU00708"/>
    </source>
</evidence>
<evidence type="ECO:0000313" key="4">
    <source>
        <dbReference type="EMBL" id="CAJ1396888.1"/>
    </source>
</evidence>
<dbReference type="PANTHER" id="PTHR47447:SF17">
    <property type="entry name" value="OS12G0638900 PROTEIN"/>
    <property type="match status" value="1"/>
</dbReference>